<protein>
    <recommendedName>
        <fullName evidence="1">4Fe-4S ferredoxin-type domain-containing protein</fullName>
    </recommendedName>
</protein>
<comment type="caution">
    <text evidence="2">The sequence shown here is derived from an EMBL/GenBank/DDBJ whole genome shotgun (WGS) entry which is preliminary data.</text>
</comment>
<dbReference type="EMBL" id="JBHSLL010000029">
    <property type="protein sequence ID" value="MFC5386420.1"/>
    <property type="molecule type" value="Genomic_DNA"/>
</dbReference>
<dbReference type="SUPFAM" id="SSF54862">
    <property type="entry name" value="4Fe-4S ferredoxins"/>
    <property type="match status" value="1"/>
</dbReference>
<gene>
    <name evidence="2" type="ORF">ACFPLB_10620</name>
</gene>
<feature type="domain" description="4Fe-4S ferredoxin-type" evidence="1">
    <location>
        <begin position="149"/>
        <end position="181"/>
    </location>
</feature>
<name>A0ABW0GXN0_9HYPH</name>
<evidence type="ECO:0000313" key="3">
    <source>
        <dbReference type="Proteomes" id="UP001596016"/>
    </source>
</evidence>
<organism evidence="2 3">
    <name type="scientific">Aquamicrobium segne</name>
    <dbReference type="NCBI Taxonomy" id="469547"/>
    <lineage>
        <taxon>Bacteria</taxon>
        <taxon>Pseudomonadati</taxon>
        <taxon>Pseudomonadota</taxon>
        <taxon>Alphaproteobacteria</taxon>
        <taxon>Hyphomicrobiales</taxon>
        <taxon>Phyllobacteriaceae</taxon>
        <taxon>Aquamicrobium</taxon>
    </lineage>
</organism>
<evidence type="ECO:0000259" key="1">
    <source>
        <dbReference type="PROSITE" id="PS51379"/>
    </source>
</evidence>
<dbReference type="Proteomes" id="UP001596016">
    <property type="component" value="Unassembled WGS sequence"/>
</dbReference>
<accession>A0ABW0GXN0</accession>
<keyword evidence="3" id="KW-1185">Reference proteome</keyword>
<dbReference type="PROSITE" id="PS51379">
    <property type="entry name" value="4FE4S_FER_2"/>
    <property type="match status" value="1"/>
</dbReference>
<dbReference type="RefSeq" id="WP_378229403.1">
    <property type="nucleotide sequence ID" value="NZ_JBHSLL010000029.1"/>
</dbReference>
<reference evidence="3" key="1">
    <citation type="journal article" date="2019" name="Int. J. Syst. Evol. Microbiol.">
        <title>The Global Catalogue of Microorganisms (GCM) 10K type strain sequencing project: providing services to taxonomists for standard genome sequencing and annotation.</title>
        <authorList>
            <consortium name="The Broad Institute Genomics Platform"/>
            <consortium name="The Broad Institute Genome Sequencing Center for Infectious Disease"/>
            <person name="Wu L."/>
            <person name="Ma J."/>
        </authorList>
    </citation>
    <scope>NUCLEOTIDE SEQUENCE [LARGE SCALE GENOMIC DNA]</scope>
    <source>
        <strain evidence="3">CGMCC 4.1415</strain>
    </source>
</reference>
<evidence type="ECO:0000313" key="2">
    <source>
        <dbReference type="EMBL" id="MFC5386420.1"/>
    </source>
</evidence>
<sequence>MADVSRGTSQWLQQIADDLAALGLLLRGGFNFGPDEDSPPATGSERAQAVLLVGQAGAAPWPHFRCWQKRTQVSINPLDTWSREVIGEIALRIGARSVSPNDRPFLPFQQWAMRAEGIKPSPLGILMHPQYGLWHAYRGALLLDHEVSIQVPEDVNHLCDTCVGKPCLKACPVNAYSLQGFDYLACLEHVRGPEGQPCRTQGCLDRNACPHGAEYRYPEDVQAYHMAAFASLPSAL</sequence>
<proteinExistence type="predicted"/>
<dbReference type="InterPro" id="IPR017896">
    <property type="entry name" value="4Fe4S_Fe-S-bd"/>
</dbReference>